<organism evidence="3 4">
    <name type="scientific">Seminavis robusta</name>
    <dbReference type="NCBI Taxonomy" id="568900"/>
    <lineage>
        <taxon>Eukaryota</taxon>
        <taxon>Sar</taxon>
        <taxon>Stramenopiles</taxon>
        <taxon>Ochrophyta</taxon>
        <taxon>Bacillariophyta</taxon>
        <taxon>Bacillariophyceae</taxon>
        <taxon>Bacillariophycidae</taxon>
        <taxon>Naviculales</taxon>
        <taxon>Naviculaceae</taxon>
        <taxon>Seminavis</taxon>
    </lineage>
</organism>
<dbReference type="PANTHER" id="PTHR48054">
    <property type="entry name" value="RECEPTOR KINASE-LIKE PROTEIN XA21"/>
    <property type="match status" value="1"/>
</dbReference>
<dbReference type="PANTHER" id="PTHR48054:SF30">
    <property type="entry name" value="LEUCINE-RICH REPEAT PROTEIN KINASE FAMILY PROTEIN"/>
    <property type="match status" value="1"/>
</dbReference>
<name>A0A9N8DQI0_9STRA</name>
<reference evidence="3" key="1">
    <citation type="submission" date="2020-06" db="EMBL/GenBank/DDBJ databases">
        <authorList>
            <consortium name="Plant Systems Biology data submission"/>
        </authorList>
    </citation>
    <scope>NUCLEOTIDE SEQUENCE</scope>
    <source>
        <strain evidence="3">D6</strain>
    </source>
</reference>
<keyword evidence="3" id="KW-0808">Transferase</keyword>
<protein>
    <submittedName>
        <fullName evidence="3">LRR receptor-like serine threonine-protein kinase</fullName>
    </submittedName>
</protein>
<keyword evidence="4" id="KW-1185">Reference proteome</keyword>
<evidence type="ECO:0000313" key="4">
    <source>
        <dbReference type="Proteomes" id="UP001153069"/>
    </source>
</evidence>
<evidence type="ECO:0000256" key="2">
    <source>
        <dbReference type="SAM" id="Phobius"/>
    </source>
</evidence>
<feature type="region of interest" description="Disordered" evidence="1">
    <location>
        <begin position="1"/>
        <end position="31"/>
    </location>
</feature>
<dbReference type="Gene3D" id="3.80.10.10">
    <property type="entry name" value="Ribonuclease Inhibitor"/>
    <property type="match status" value="2"/>
</dbReference>
<dbReference type="Proteomes" id="UP001153069">
    <property type="component" value="Unassembled WGS sequence"/>
</dbReference>
<accession>A0A9N8DQI0</accession>
<feature type="region of interest" description="Disordered" evidence="1">
    <location>
        <begin position="67"/>
        <end position="104"/>
    </location>
</feature>
<dbReference type="Pfam" id="PF00560">
    <property type="entry name" value="LRR_1"/>
    <property type="match status" value="3"/>
</dbReference>
<dbReference type="OrthoDB" id="38453at2759"/>
<keyword evidence="2" id="KW-0812">Transmembrane</keyword>
<gene>
    <name evidence="3" type="ORF">SEMRO_275_G105630.1</name>
</gene>
<dbReference type="GO" id="GO:0016301">
    <property type="term" value="F:kinase activity"/>
    <property type="evidence" value="ECO:0007669"/>
    <property type="project" value="UniProtKB-KW"/>
</dbReference>
<keyword evidence="2" id="KW-1133">Transmembrane helix</keyword>
<evidence type="ECO:0000313" key="3">
    <source>
        <dbReference type="EMBL" id="CAB9506676.1"/>
    </source>
</evidence>
<evidence type="ECO:0000256" key="1">
    <source>
        <dbReference type="SAM" id="MobiDB-lite"/>
    </source>
</evidence>
<proteinExistence type="predicted"/>
<keyword evidence="3" id="KW-0675">Receptor</keyword>
<comment type="caution">
    <text evidence="3">The sequence shown here is derived from an EMBL/GenBank/DDBJ whole genome shotgun (WGS) entry which is preliminary data.</text>
</comment>
<dbReference type="SUPFAM" id="SSF52058">
    <property type="entry name" value="L domain-like"/>
    <property type="match status" value="1"/>
</dbReference>
<keyword evidence="3" id="KW-0418">Kinase</keyword>
<dbReference type="InterPro" id="IPR052592">
    <property type="entry name" value="LRR-RLK"/>
</dbReference>
<feature type="transmembrane region" description="Helical" evidence="2">
    <location>
        <begin position="204"/>
        <end position="227"/>
    </location>
</feature>
<dbReference type="InterPro" id="IPR032675">
    <property type="entry name" value="LRR_dom_sf"/>
</dbReference>
<dbReference type="AlphaFoldDB" id="A0A9N8DQI0"/>
<dbReference type="EMBL" id="CAICTM010000274">
    <property type="protein sequence ID" value="CAB9506676.1"/>
    <property type="molecule type" value="Genomic_DNA"/>
</dbReference>
<keyword evidence="2" id="KW-0472">Membrane</keyword>
<feature type="compositionally biased region" description="Basic and acidic residues" evidence="1">
    <location>
        <begin position="67"/>
        <end position="76"/>
    </location>
</feature>
<sequence>MNNEVKPKIQDMIDPQKNSLPEEFPDGDLMTDKELSPGFWYYGNFPGLEDAVADKKSAKNTITTTEVDLKKARSPDAEDQSLAGTEKVEEYPTPNPATGDGDAILPVPSVSQAITERQEITPGAYLFEHGTFRTAAEANTNNLDGFDCGDNHDHQRTHASEQLATSRNFLAVANSVEEVDPHSLQQARPSTARNATRERMDKHWVAICTFSGLVSMGVLVLLIVFLVSDTHQSGATNQPTVVPSMAPTSLEPSLLSLLPDHTIKAVEDKESPQYKALEWLLDDPHVYEYPDWRIRQRHALMTVFYATAGPTKWLNNTGWGSYSMHECEWFQNQEYGLKTILQNLYPGYLSGFLEPMPHNKCDNQGLYQHLWLDSNNLVGSLAEEVFSLTSLQSMSAGVNKLHGTISTYIGQLSDLKGISIVSAELSGSMPKEMGDLPSLEIIFLFDNKLQGSVPDEIWHLPNIDTISIGRNANLQGSIPSIVGNLQKLRHLVIDGLDFSGTLPTELGQATSLEWLVSVGNRITGTLPSELGNLSRLWMMAAYGLQGSVPTELANLSSSLYILDLRWGSHTGTVPSELGLLPLLHFLGLSSNQLSGTIPNELSHLSNLRHLRLGDNFFSGGIPSEIGMLTSLEWFSLRNNSISGTVPEELASLGESLYTFHIEGNPLLFGSIPDSLCVINGTCDFKWFEQCIGPSGRMFDCTEQLCGCDCSC</sequence>
<dbReference type="InterPro" id="IPR001611">
    <property type="entry name" value="Leu-rich_rpt"/>
</dbReference>
<feature type="compositionally biased region" description="Basic and acidic residues" evidence="1">
    <location>
        <begin position="1"/>
        <end position="11"/>
    </location>
</feature>